<dbReference type="EMBL" id="OB676152">
    <property type="protein sequence ID" value="CAD7236030.1"/>
    <property type="molecule type" value="Genomic_DNA"/>
</dbReference>
<keyword evidence="4" id="KW-0804">Transcription</keyword>
<evidence type="ECO:0000256" key="5">
    <source>
        <dbReference type="ARBA" id="ARBA00023242"/>
    </source>
</evidence>
<organism evidence="6">
    <name type="scientific">Cyprideis torosa</name>
    <dbReference type="NCBI Taxonomy" id="163714"/>
    <lineage>
        <taxon>Eukaryota</taxon>
        <taxon>Metazoa</taxon>
        <taxon>Ecdysozoa</taxon>
        <taxon>Arthropoda</taxon>
        <taxon>Crustacea</taxon>
        <taxon>Oligostraca</taxon>
        <taxon>Ostracoda</taxon>
        <taxon>Podocopa</taxon>
        <taxon>Podocopida</taxon>
        <taxon>Cytherocopina</taxon>
        <taxon>Cytheroidea</taxon>
        <taxon>Cytherideidae</taxon>
        <taxon>Cyprideis</taxon>
    </lineage>
</organism>
<keyword evidence="5" id="KW-0539">Nucleus</keyword>
<dbReference type="OrthoDB" id="6362933at2759"/>
<dbReference type="AlphaFoldDB" id="A0A7R8WX70"/>
<dbReference type="PANTHER" id="PTHR10880">
    <property type="entry name" value="MORTALITY FACTOR 4-LIKE PROTEIN"/>
    <property type="match status" value="1"/>
</dbReference>
<dbReference type="GO" id="GO:0005634">
    <property type="term" value="C:nucleus"/>
    <property type="evidence" value="ECO:0007669"/>
    <property type="project" value="UniProtKB-SubCell"/>
</dbReference>
<evidence type="ECO:0000256" key="1">
    <source>
        <dbReference type="ARBA" id="ARBA00004123"/>
    </source>
</evidence>
<dbReference type="InterPro" id="IPR008676">
    <property type="entry name" value="MRG"/>
</dbReference>
<gene>
    <name evidence="6" type="ORF">CTOB1V02_LOCUS13845</name>
</gene>
<sequence length="121" mass="13670">MISGAKFETLKKTTAGIREYFNVMLASQLLYKPERDQYDKLTQGQDKPKLASEVYGAVHLVRLFTKLGHCLVYTSLDESQVAARQAEFADVLKFISKKAAHYFRTEDYVAASKDDKALVTV</sequence>
<name>A0A7R8WX70_9CRUS</name>
<evidence type="ECO:0000313" key="6">
    <source>
        <dbReference type="EMBL" id="CAD7236030.1"/>
    </source>
</evidence>
<dbReference type="InterPro" id="IPR038217">
    <property type="entry name" value="MRG_C_sf"/>
</dbReference>
<protein>
    <submittedName>
        <fullName evidence="6">Uncharacterized protein</fullName>
    </submittedName>
</protein>
<evidence type="ECO:0000256" key="3">
    <source>
        <dbReference type="ARBA" id="ARBA00023015"/>
    </source>
</evidence>
<proteinExistence type="predicted"/>
<evidence type="ECO:0000256" key="2">
    <source>
        <dbReference type="ARBA" id="ARBA00022853"/>
    </source>
</evidence>
<dbReference type="GO" id="GO:0006325">
    <property type="term" value="P:chromatin organization"/>
    <property type="evidence" value="ECO:0007669"/>
    <property type="project" value="UniProtKB-KW"/>
</dbReference>
<comment type="subcellular location">
    <subcellularLocation>
        <location evidence="1">Nucleus</location>
    </subcellularLocation>
</comment>
<dbReference type="GO" id="GO:0006355">
    <property type="term" value="P:regulation of DNA-templated transcription"/>
    <property type="evidence" value="ECO:0007669"/>
    <property type="project" value="InterPro"/>
</dbReference>
<dbReference type="GO" id="GO:0035267">
    <property type="term" value="C:NuA4 histone acetyltransferase complex"/>
    <property type="evidence" value="ECO:0007669"/>
    <property type="project" value="TreeGrafter"/>
</dbReference>
<dbReference type="PANTHER" id="PTHR10880:SF48">
    <property type="entry name" value="MORTALITY FACTOR 4 LIKE 2"/>
    <property type="match status" value="1"/>
</dbReference>
<reference evidence="6" key="1">
    <citation type="submission" date="2020-11" db="EMBL/GenBank/DDBJ databases">
        <authorList>
            <person name="Tran Van P."/>
        </authorList>
    </citation>
    <scope>NUCLEOTIDE SEQUENCE</scope>
</reference>
<dbReference type="InterPro" id="IPR026541">
    <property type="entry name" value="MRG_dom"/>
</dbReference>
<dbReference type="PROSITE" id="PS51640">
    <property type="entry name" value="MRG"/>
    <property type="match status" value="1"/>
</dbReference>
<accession>A0A7R8WX70</accession>
<evidence type="ECO:0000256" key="4">
    <source>
        <dbReference type="ARBA" id="ARBA00023163"/>
    </source>
</evidence>
<keyword evidence="2" id="KW-0156">Chromatin regulator</keyword>
<dbReference type="Pfam" id="PF05712">
    <property type="entry name" value="MRG"/>
    <property type="match status" value="1"/>
</dbReference>
<keyword evidence="3" id="KW-0805">Transcription regulation</keyword>
<dbReference type="Gene3D" id="1.10.274.30">
    <property type="entry name" value="MRG domain"/>
    <property type="match status" value="1"/>
</dbReference>